<dbReference type="SMART" id="SM00060">
    <property type="entry name" value="FN3"/>
    <property type="match status" value="3"/>
</dbReference>
<dbReference type="FunFam" id="2.60.40.10:FF:000072">
    <property type="entry name" value="RIMS-binding protein 2 isoform X1"/>
    <property type="match status" value="1"/>
</dbReference>
<organism evidence="18">
    <name type="scientific">Nothobranchius korthausae</name>
    <dbReference type="NCBI Taxonomy" id="1143690"/>
    <lineage>
        <taxon>Eukaryota</taxon>
        <taxon>Metazoa</taxon>
        <taxon>Chordata</taxon>
        <taxon>Craniata</taxon>
        <taxon>Vertebrata</taxon>
        <taxon>Euteleostomi</taxon>
        <taxon>Actinopterygii</taxon>
        <taxon>Neopterygii</taxon>
        <taxon>Teleostei</taxon>
        <taxon>Neoteleostei</taxon>
        <taxon>Acanthomorphata</taxon>
        <taxon>Ovalentaria</taxon>
        <taxon>Atherinomorphae</taxon>
        <taxon>Cyprinodontiformes</taxon>
        <taxon>Nothobranchiidae</taxon>
        <taxon>Nothobranchius</taxon>
    </lineage>
</organism>
<feature type="domain" description="Fibronectin type-III" evidence="17">
    <location>
        <begin position="913"/>
        <end position="1004"/>
    </location>
</feature>
<dbReference type="Pfam" id="PF25566">
    <property type="entry name" value="RIMB1_N"/>
    <property type="match status" value="1"/>
</dbReference>
<feature type="compositionally biased region" description="Basic and acidic residues" evidence="15">
    <location>
        <begin position="263"/>
        <end position="276"/>
    </location>
</feature>
<evidence type="ECO:0000313" key="18">
    <source>
        <dbReference type="EMBL" id="SBQ65685.1"/>
    </source>
</evidence>
<dbReference type="InterPro" id="IPR013783">
    <property type="entry name" value="Ig-like_fold"/>
</dbReference>
<keyword evidence="6" id="KW-0963">Cytoplasm</keyword>
<evidence type="ECO:0000256" key="12">
    <source>
        <dbReference type="ARBA" id="ARBA00068024"/>
    </source>
</evidence>
<keyword evidence="9" id="KW-0472">Membrane</keyword>
<evidence type="ECO:0000256" key="11">
    <source>
        <dbReference type="ARBA" id="ARBA00054159"/>
    </source>
</evidence>
<dbReference type="InterPro" id="IPR035755">
    <property type="entry name" value="RIM-BP_SH3_3"/>
</dbReference>
<protein>
    <recommendedName>
        <fullName evidence="12">RIMS-binding protein 2</fullName>
    </recommendedName>
</protein>
<feature type="region of interest" description="Disordered" evidence="15">
    <location>
        <begin position="1228"/>
        <end position="1256"/>
    </location>
</feature>
<dbReference type="InterPro" id="IPR035753">
    <property type="entry name" value="RIM-BP_SH3_2"/>
</dbReference>
<evidence type="ECO:0000259" key="17">
    <source>
        <dbReference type="PROSITE" id="PS50853"/>
    </source>
</evidence>
<proteinExistence type="inferred from homology"/>
<keyword evidence="8" id="KW-0770">Synapse</keyword>
<dbReference type="PANTHER" id="PTHR14234:SF20">
    <property type="entry name" value="PERIPHERAL-TYPE BENZODIAZEPINE RECEPTOR-ASSOCIATED PROTEIN 1"/>
    <property type="match status" value="1"/>
</dbReference>
<evidence type="ECO:0000256" key="10">
    <source>
        <dbReference type="ARBA" id="ARBA00034103"/>
    </source>
</evidence>
<dbReference type="Pfam" id="PF07653">
    <property type="entry name" value="SH3_2"/>
    <property type="match status" value="3"/>
</dbReference>
<dbReference type="FunFam" id="2.30.30.40:FF:000006">
    <property type="entry name" value="RIMS-binding protein 2 isoform X1"/>
    <property type="match status" value="1"/>
</dbReference>
<dbReference type="FunFam" id="2.60.40.10:FF:000643">
    <property type="entry name" value="RIMS-binding protein 2 isoform X1"/>
    <property type="match status" value="1"/>
</dbReference>
<evidence type="ECO:0000256" key="14">
    <source>
        <dbReference type="SAM" id="Coils"/>
    </source>
</evidence>
<evidence type="ECO:0000256" key="5">
    <source>
        <dbReference type="ARBA" id="ARBA00022475"/>
    </source>
</evidence>
<dbReference type="PANTHER" id="PTHR14234">
    <property type="entry name" value="RIM BINDING PROTEIN-RELATED"/>
    <property type="match status" value="1"/>
</dbReference>
<reference evidence="18" key="1">
    <citation type="submission" date="2016-05" db="EMBL/GenBank/DDBJ databases">
        <authorList>
            <person name="Lavstsen T."/>
            <person name="Jespersen J.S."/>
        </authorList>
    </citation>
    <scope>NUCLEOTIDE SEQUENCE</scope>
    <source>
        <tissue evidence="18">Brain</tissue>
    </source>
</reference>
<dbReference type="CDD" id="cd12013">
    <property type="entry name" value="SH3_RIM-BP_3"/>
    <property type="match status" value="1"/>
</dbReference>
<dbReference type="GO" id="GO:0045202">
    <property type="term" value="C:synapse"/>
    <property type="evidence" value="ECO:0007669"/>
    <property type="project" value="UniProtKB-SubCell"/>
</dbReference>
<feature type="region of interest" description="Disordered" evidence="15">
    <location>
        <begin position="1271"/>
        <end position="1310"/>
    </location>
</feature>
<evidence type="ECO:0000256" key="2">
    <source>
        <dbReference type="ARBA" id="ARBA00004496"/>
    </source>
</evidence>
<feature type="compositionally biased region" description="Basic and acidic residues" evidence="15">
    <location>
        <begin position="38"/>
        <end position="51"/>
    </location>
</feature>
<comment type="subcellular location">
    <subcellularLocation>
        <location evidence="1">Cell membrane</location>
    </subcellularLocation>
    <subcellularLocation>
        <location evidence="2">Cytoplasm</location>
    </subcellularLocation>
    <subcellularLocation>
        <location evidence="10">Synapse</location>
    </subcellularLocation>
</comment>
<feature type="compositionally biased region" description="Low complexity" evidence="15">
    <location>
        <begin position="1691"/>
        <end position="1705"/>
    </location>
</feature>
<dbReference type="InterPro" id="IPR057884">
    <property type="entry name" value="FN3_RIM-BP1/2/3"/>
</dbReference>
<feature type="compositionally biased region" description="Low complexity" evidence="15">
    <location>
        <begin position="613"/>
        <end position="625"/>
    </location>
</feature>
<feature type="region of interest" description="Disordered" evidence="15">
    <location>
        <begin position="299"/>
        <end position="329"/>
    </location>
</feature>
<feature type="region of interest" description="Disordered" evidence="15">
    <location>
        <begin position="254"/>
        <end position="276"/>
    </location>
</feature>
<dbReference type="GO" id="GO:0005886">
    <property type="term" value="C:plasma membrane"/>
    <property type="evidence" value="ECO:0007669"/>
    <property type="project" value="UniProtKB-SubCell"/>
</dbReference>
<keyword evidence="14" id="KW-0175">Coiled coil</keyword>
<comment type="function">
    <text evidence="11">Plays a role in the synaptic transmission as bifunctional linker that interacts simultaneously with RIMS1, RIMS2, CACNA1D and CACNA1B.</text>
</comment>
<dbReference type="Pfam" id="PF25523">
    <property type="entry name" value="Ig_RIMBP2"/>
    <property type="match status" value="1"/>
</dbReference>
<dbReference type="CDD" id="cd12012">
    <property type="entry name" value="SH3_RIM-BP_2"/>
    <property type="match status" value="1"/>
</dbReference>
<feature type="coiled-coil region" evidence="14">
    <location>
        <begin position="334"/>
        <end position="504"/>
    </location>
</feature>
<feature type="domain" description="SH3" evidence="16">
    <location>
        <begin position="1430"/>
        <end position="1498"/>
    </location>
</feature>
<feature type="region of interest" description="Disordered" evidence="15">
    <location>
        <begin position="1611"/>
        <end position="1712"/>
    </location>
</feature>
<feature type="region of interest" description="Disordered" evidence="15">
    <location>
        <begin position="596"/>
        <end position="651"/>
    </location>
</feature>
<reference evidence="18" key="2">
    <citation type="submission" date="2016-06" db="EMBL/GenBank/DDBJ databases">
        <title>The genome of a short-lived fish provides insights into sex chromosome evolution and the genetic control of aging.</title>
        <authorList>
            <person name="Reichwald K."/>
            <person name="Felder M."/>
            <person name="Petzold A."/>
            <person name="Koch P."/>
            <person name="Groth M."/>
            <person name="Platzer M."/>
        </authorList>
    </citation>
    <scope>NUCLEOTIDE SEQUENCE</scope>
    <source>
        <tissue evidence="18">Brain</tissue>
    </source>
</reference>
<dbReference type="EMBL" id="HAEB01019158">
    <property type="protein sequence ID" value="SBQ65685.1"/>
    <property type="molecule type" value="Transcribed_RNA"/>
</dbReference>
<dbReference type="CDD" id="cd00063">
    <property type="entry name" value="FN3"/>
    <property type="match status" value="2"/>
</dbReference>
<evidence type="ECO:0000256" key="9">
    <source>
        <dbReference type="ARBA" id="ARBA00023136"/>
    </source>
</evidence>
<accession>A0A1A8G1Y5</accession>
<evidence type="ECO:0000259" key="16">
    <source>
        <dbReference type="PROSITE" id="PS50002"/>
    </source>
</evidence>
<evidence type="ECO:0000256" key="7">
    <source>
        <dbReference type="ARBA" id="ARBA00022737"/>
    </source>
</evidence>
<feature type="domain" description="SH3" evidence="16">
    <location>
        <begin position="672"/>
        <end position="739"/>
    </location>
</feature>
<evidence type="ECO:0000256" key="15">
    <source>
        <dbReference type="SAM" id="MobiDB-lite"/>
    </source>
</evidence>
<feature type="compositionally biased region" description="Basic and acidic residues" evidence="15">
    <location>
        <begin position="597"/>
        <end position="609"/>
    </location>
</feature>
<evidence type="ECO:0000256" key="3">
    <source>
        <dbReference type="ARBA" id="ARBA00010749"/>
    </source>
</evidence>
<dbReference type="SMART" id="SM00326">
    <property type="entry name" value="SH3"/>
    <property type="match status" value="3"/>
</dbReference>
<dbReference type="CDD" id="cd12014">
    <property type="entry name" value="SH3_RIM-BP_1"/>
    <property type="match status" value="1"/>
</dbReference>
<comment type="similarity">
    <text evidence="3">Belongs to the RIMBP family.</text>
</comment>
<dbReference type="SUPFAM" id="SSF50044">
    <property type="entry name" value="SH3-domain"/>
    <property type="match status" value="3"/>
</dbReference>
<feature type="coiled-coil region" evidence="14">
    <location>
        <begin position="94"/>
        <end position="164"/>
    </location>
</feature>
<keyword evidence="4 13" id="KW-0728">SH3 domain</keyword>
<feature type="compositionally biased region" description="Basic and acidic residues" evidence="15">
    <location>
        <begin position="18"/>
        <end position="27"/>
    </location>
</feature>
<evidence type="ECO:0000256" key="4">
    <source>
        <dbReference type="ARBA" id="ARBA00022443"/>
    </source>
</evidence>
<dbReference type="FunFam" id="2.30.30.40:FF:000016">
    <property type="entry name" value="RIMS-binding protein 2 isoform X2"/>
    <property type="match status" value="1"/>
</dbReference>
<evidence type="ECO:0000256" key="6">
    <source>
        <dbReference type="ARBA" id="ARBA00022490"/>
    </source>
</evidence>
<keyword evidence="5" id="KW-1003">Cell membrane</keyword>
<dbReference type="InterPro" id="IPR001452">
    <property type="entry name" value="SH3_domain"/>
</dbReference>
<feature type="domain" description="SH3" evidence="16">
    <location>
        <begin position="1550"/>
        <end position="1617"/>
    </location>
</feature>
<sequence length="1730" mass="188683">MYDLCTRPEQPEPAPTHSEMESRKEAEALGQQQQEMRGSSEHRGVSDKDVPTIDNLTTSLLGKRHHSLYANLSAFEVEGVRKNGTDYGFLVRQNSELLRALDKLEKTCNTLREENSLLKKSSAPETEEKVRRLRRKNTELAVLAKRLEERARKLQEANLRVVNSPSLLRPGSVEQYKKAFARQRARDLAQHADALLSKDKEIAALQNDCRELEAQLGTNQGPTVQSRGVEYENLLRESQKEVLRLQRQLSVTSCRQQHNQSSHHGDAQRCEENAKEAGQEKVLGETLCGGLDEGPSGCEKTCSEKEQSWLQVTPPPGLSPTPSHQEGPTDEQRLLFLERELSKKRKECENHEHEVKKRQKRCLDLESQLEDEQSQNEQLKEEAELLRRKAQLLDQTCAENEELREDLSEVTAQHNSVLKENQKLRAKLENLEQVLKHMREVAERRQQLELEHEQALAILKFKQDEIKRLQRAQLFAKREHEGVVQMLESKVRDLEEKCRSQSEQFGLLSQELEKFRLQASKVDLATSSLLNNPSLSVLANGVGLTTERDCAGGTLDLVSLGEIAFWSLEGGDTLSCPEDVAAALRLGSTPHAAGFSRVERSPVTKHRELPTISVSKSSSTKSESSAHLTPKSDTHLSPHKSSPTHEVDTASEVEELDIDVAPAPYMATRAAPKLHVFIARYSYNPYDGPNDNPEVELPLTAGEYIYVYGDMDDDGFYEGELMDGRRGLVPSNFVERVSDDDVMGAHHPETGDASHNSLLDSSLHSASHQHHLHMGVSASATSGPPSTLSDSASALAVPAPLTNGLDLDLEEVGVDVVPYPRKLTLIKQLAKSIIIGWDPPLVPAGWGNVWSYNVYVDQELRINVPFGAQTKAVLERLDVNLKAYRVSVQSLTEKGVSDQLRCSMLVGRDVSVAPTQLHVDGITATSANLTWLPSNSNYVHIVSLNEEECELVKAGCYSLCLNNLSPSLQYTVKVEARPHRTPWELPAERREHRSAIITFNTLMAGPPDAPLDVQLEPGPSAGIALISWLPVTIDAAGTSNGVRVVGYTIYADKKKVLEVASPTAGSALLGPSQIQSLQAARELSVRTMSAHGESCDSLPVNVPSKLAAIMAGPAVSAPVVPPLPCSLMVPSNLPPPPSYINSAAKVSVLPSAFPSETPTPGLAVGGAAKTPHALHSEDLLSSASYVKAWANPSSAAALAVCEPSLPAASSISPLVNVASSINTIPQLSTAASPPAPAPALDQRRDTDSPGTIRPFPSITEFVEDPVAKLETPERIPTPPKAPITDLFNPQSTNVLRPPTSPLESEVEEEQENSRLVSIEEFLRQDQEPAYCRTQQSYASGLVEPPSDYHGDNSHSDLSDILEEEEEDLYSDHLGEAQARGYTVGASRESNQVPPSVPGPSRGAQPELSCKASCSQTRVFKGESPKTKGDGGVRVFVALFPYDPVTMSPNPDAAEEELPFSEGQIIKVYGDKDADGFYRGESGGRLGFVPCNMVSEIQVEDEETQQQLLQQGFLSSTASMDKIVESAALWEESIVSSSQDPTQAVAGKPTSGVNRMVAIFDYDPRESSPNTDIEAELTFSAGDIIHVFGDMDEDGFFYGDLNGHRGLVPSNFLQPVPDNAPAEPVYAQPAPEPRKESLDTLSSTEPQDSGPSTLEEASLPPAEPLYPDKTERGVLQAQLEVTASGPGPVPGPSVVEASPAPADSSVQTKKRKSFFSKGKKLFKKLGSSKKE</sequence>
<dbReference type="PROSITE" id="PS50853">
    <property type="entry name" value="FN3"/>
    <property type="match status" value="1"/>
</dbReference>
<name>A0A1A8G1Y5_9TELE</name>
<dbReference type="InterPro" id="IPR036028">
    <property type="entry name" value="SH3-like_dom_sf"/>
</dbReference>
<dbReference type="Gene3D" id="2.60.40.10">
    <property type="entry name" value="Immunoglobulins"/>
    <property type="match status" value="2"/>
</dbReference>
<keyword evidence="7" id="KW-0677">Repeat</keyword>
<feature type="region of interest" description="Disordered" evidence="15">
    <location>
        <begin position="1"/>
        <end position="51"/>
    </location>
</feature>
<evidence type="ECO:0000256" key="8">
    <source>
        <dbReference type="ARBA" id="ARBA00023018"/>
    </source>
</evidence>
<dbReference type="InterPro" id="IPR057950">
    <property type="entry name" value="RIMB1/RIM3A-C-like_N"/>
</dbReference>
<dbReference type="SUPFAM" id="SSF49265">
    <property type="entry name" value="Fibronectin type III"/>
    <property type="match status" value="2"/>
</dbReference>
<dbReference type="InterPro" id="IPR003961">
    <property type="entry name" value="FN3_dom"/>
</dbReference>
<feature type="coiled-coil region" evidence="14">
    <location>
        <begin position="195"/>
        <end position="248"/>
    </location>
</feature>
<dbReference type="Gene3D" id="2.30.30.40">
    <property type="entry name" value="SH3 Domains"/>
    <property type="match status" value="3"/>
</dbReference>
<evidence type="ECO:0000256" key="13">
    <source>
        <dbReference type="PROSITE-ProRule" id="PRU00192"/>
    </source>
</evidence>
<dbReference type="FunFam" id="2.30.30.40:FF:000023">
    <property type="entry name" value="RIMS-binding protein 2 isoform F"/>
    <property type="match status" value="1"/>
</dbReference>
<feature type="compositionally biased region" description="Polar residues" evidence="15">
    <location>
        <begin position="1638"/>
        <end position="1651"/>
    </location>
</feature>
<dbReference type="InterPro" id="IPR040325">
    <property type="entry name" value="RIMBP1/2/3"/>
</dbReference>
<feature type="region of interest" description="Disordered" evidence="15">
    <location>
        <begin position="1381"/>
        <end position="1407"/>
    </location>
</feature>
<dbReference type="InterPro" id="IPR036116">
    <property type="entry name" value="FN3_sf"/>
</dbReference>
<gene>
    <name evidence="18" type="primary">Nfu_g_1_022170</name>
</gene>
<evidence type="ECO:0000256" key="1">
    <source>
        <dbReference type="ARBA" id="ARBA00004236"/>
    </source>
</evidence>
<dbReference type="PROSITE" id="PS50002">
    <property type="entry name" value="SH3"/>
    <property type="match status" value="3"/>
</dbReference>